<name>A0A401G1C0_9BACT</name>
<dbReference type="GO" id="GO:0008168">
    <property type="term" value="F:methyltransferase activity"/>
    <property type="evidence" value="ECO:0007669"/>
    <property type="project" value="UniProtKB-KW"/>
</dbReference>
<evidence type="ECO:0000313" key="1">
    <source>
        <dbReference type="EMBL" id="GBC63038.1"/>
    </source>
</evidence>
<dbReference type="Proteomes" id="UP000288096">
    <property type="component" value="Unassembled WGS sequence"/>
</dbReference>
<keyword evidence="2" id="KW-1185">Reference proteome</keyword>
<dbReference type="AlphaFoldDB" id="A0A401G1C0"/>
<keyword evidence="1" id="KW-0489">Methyltransferase</keyword>
<protein>
    <submittedName>
        <fullName evidence="1">Class I SAM-dependent methyltransferase</fullName>
    </submittedName>
</protein>
<dbReference type="Gene3D" id="3.40.50.150">
    <property type="entry name" value="Vaccinia Virus protein VP39"/>
    <property type="match status" value="1"/>
</dbReference>
<reference evidence="2" key="2">
    <citation type="submission" date="2019-01" db="EMBL/GenBank/DDBJ databases">
        <title>Genome sequence of Desulfonema ishimotonii strain Tokyo 01.</title>
        <authorList>
            <person name="Fukui M."/>
        </authorList>
    </citation>
    <scope>NUCLEOTIDE SEQUENCE [LARGE SCALE GENOMIC DNA]</scope>
    <source>
        <strain evidence="2">Tokyo 01</strain>
    </source>
</reference>
<dbReference type="OrthoDB" id="5458825at2"/>
<dbReference type="InterPro" id="IPR029063">
    <property type="entry name" value="SAM-dependent_MTases_sf"/>
</dbReference>
<organism evidence="1 2">
    <name type="scientific">Desulfonema ishimotonii</name>
    <dbReference type="NCBI Taxonomy" id="45657"/>
    <lineage>
        <taxon>Bacteria</taxon>
        <taxon>Pseudomonadati</taxon>
        <taxon>Thermodesulfobacteriota</taxon>
        <taxon>Desulfobacteria</taxon>
        <taxon>Desulfobacterales</taxon>
        <taxon>Desulfococcaceae</taxon>
        <taxon>Desulfonema</taxon>
    </lineage>
</organism>
<proteinExistence type="predicted"/>
<dbReference type="SUPFAM" id="SSF53335">
    <property type="entry name" value="S-adenosyl-L-methionine-dependent methyltransferases"/>
    <property type="match status" value="1"/>
</dbReference>
<accession>A0A401G1C0</accession>
<comment type="caution">
    <text evidence="1">The sequence shown here is derived from an EMBL/GenBank/DDBJ whole genome shotgun (WGS) entry which is preliminary data.</text>
</comment>
<dbReference type="RefSeq" id="WP_124330158.1">
    <property type="nucleotide sequence ID" value="NZ_BEXT01000001.1"/>
</dbReference>
<keyword evidence="1" id="KW-0808">Transferase</keyword>
<gene>
    <name evidence="1" type="ORF">DENIS_4027</name>
</gene>
<dbReference type="GO" id="GO:0032259">
    <property type="term" value="P:methylation"/>
    <property type="evidence" value="ECO:0007669"/>
    <property type="project" value="UniProtKB-KW"/>
</dbReference>
<dbReference type="EMBL" id="BEXT01000001">
    <property type="protein sequence ID" value="GBC63038.1"/>
    <property type="molecule type" value="Genomic_DNA"/>
</dbReference>
<evidence type="ECO:0000313" key="2">
    <source>
        <dbReference type="Proteomes" id="UP000288096"/>
    </source>
</evidence>
<sequence length="217" mass="24001">MDIHVDLKLLENVKGFLDEAEGRRLYATALDAGRRGPCLEIGSYCGKSAIWLGSACRENRQILFSIDHHRGSEEQQPGEEYFDPELFDPVACKPDTFRAFRQTIEKAGLEETVVPIVSPSPVVARSWATPLSLVFIDGGHAFATTYTDYNSWAGHIMPGGYLLIHDIFKDPEAGGQAPWHIYKLALASGLFAELPMTGTLGVLRRRQCGEIPDDLPL</sequence>
<dbReference type="Pfam" id="PF13578">
    <property type="entry name" value="Methyltransf_24"/>
    <property type="match status" value="1"/>
</dbReference>
<reference evidence="2" key="1">
    <citation type="submission" date="2017-11" db="EMBL/GenBank/DDBJ databases">
        <authorList>
            <person name="Watanabe M."/>
            <person name="Kojima H."/>
        </authorList>
    </citation>
    <scope>NUCLEOTIDE SEQUENCE [LARGE SCALE GENOMIC DNA]</scope>
    <source>
        <strain evidence="2">Tokyo 01</strain>
    </source>
</reference>